<evidence type="ECO:0000256" key="4">
    <source>
        <dbReference type="ARBA" id="ARBA00023128"/>
    </source>
</evidence>
<comment type="function">
    <text evidence="1">Involved in the partitioning of the mitochondrial organelle and mitochondrial DNA (mtDNA) inheritance.</text>
</comment>
<sequence>MRNPACARPGRRCQLPICRKWSFVPRHLSEQLCQWMLSKTLYIPRRSSCQYGGELSSPTGDAELDAGIGKTSLIRSLGQNCQHIVHLDPVVSDSTDRITEIYGSTRLHPWWRAETEETSFRANKRRKFLPDELLDNNICFADCPSTSGRLATGYVESQLLPLCQKPIGDTDLSHLLSGGAVSVVHAVLYMLPSTGPGPDDIMLMRALQHMTNVIPLLARADELTGDAAALSKRRLAGLLTRENLELFSFAGVGTTRPDPSIYAVSCTAFLERSEHDMHMSHMSFEHIHPPTDLADLVDHIFSLDGSSWLRHSAAIKCVNWRRRQLNNYTATHFWNVQESYFTYDDKSPSPINHNILWRAGLGHDGCETFMPRTVIYDLKGAFGSLRKIHALYDAVPQVDAAAADCLSLWPGSLTVHRQPAVDPGPYQQSLNAGLKPAQLTASAVRHWSDFSRVYFHPKSLVQVYDYELDSTIRPFDRFAMGVDLFDSLAKEHDVLDRDWRPFAEECDNMQGIQLVTCLDDAWAGFASSYLEALRDEFPKASIWAWPLQTPQPPRLPGARQMHLVNTALFLTQACLSASTIVPLAVPDEDCIPPELSIDRSSLWSASGLLSAAMETATLPSRRTSELVPLSDMAECLSDGRSRRLVNTDISLGYQALKLDASPLDLSPSYPSRKRARSDLRREHIFGQLFALRGRAEDVYLNVHVPELQLSDDNTVTRRYAFSLPFPLLSSFPRLYGQSRNIPVDIPVKTSLSTDTSIATRLKSLRAQICPSVPIAEREDIGNGLLDIVEAYQDSWSSDSDEGDDDI</sequence>
<comment type="subcellular location">
    <subcellularLocation>
        <location evidence="2">Mitochondrion</location>
    </subcellularLocation>
</comment>
<dbReference type="Gene3D" id="3.40.50.300">
    <property type="entry name" value="P-loop containing nucleotide triphosphate hydrolases"/>
    <property type="match status" value="1"/>
</dbReference>
<evidence type="ECO:0000256" key="3">
    <source>
        <dbReference type="ARBA" id="ARBA00008507"/>
    </source>
</evidence>
<dbReference type="SUPFAM" id="SSF52490">
    <property type="entry name" value="Tubulin nucleotide-binding domain-like"/>
    <property type="match status" value="1"/>
</dbReference>
<evidence type="ECO:0000256" key="1">
    <source>
        <dbReference type="ARBA" id="ARBA00003757"/>
    </source>
</evidence>
<dbReference type="Pfam" id="PF10644">
    <property type="entry name" value="Misat_Tub_SegII"/>
    <property type="match status" value="1"/>
</dbReference>
<dbReference type="InterPro" id="IPR036525">
    <property type="entry name" value="Tubulin/FtsZ_GTPase_sf"/>
</dbReference>
<name>A0A8H4Q3R6_9HYPO</name>
<evidence type="ECO:0000259" key="6">
    <source>
        <dbReference type="Pfam" id="PF00735"/>
    </source>
</evidence>
<protein>
    <submittedName>
        <fullName evidence="9">Protein DML1</fullName>
    </submittedName>
</protein>
<keyword evidence="4" id="KW-0496">Mitochondrion</keyword>
<comment type="similarity">
    <text evidence="3">Belongs to the misato family.</text>
</comment>
<keyword evidence="5" id="KW-0342">GTP-binding</keyword>
<evidence type="ECO:0000313" key="9">
    <source>
        <dbReference type="EMBL" id="KAF4584269.1"/>
    </source>
</evidence>
<dbReference type="Gene3D" id="3.40.50.1440">
    <property type="entry name" value="Tubulin/FtsZ, GTPase domain"/>
    <property type="match status" value="1"/>
</dbReference>
<dbReference type="GO" id="GO:0005525">
    <property type="term" value="F:GTP binding"/>
    <property type="evidence" value="ECO:0007669"/>
    <property type="project" value="UniProtKB-KW"/>
</dbReference>
<dbReference type="OrthoDB" id="271881at2759"/>
<gene>
    <name evidence="9" type="ORF">GQ602_005642</name>
</gene>
<evidence type="ECO:0000259" key="8">
    <source>
        <dbReference type="Pfam" id="PF14881"/>
    </source>
</evidence>
<dbReference type="AlphaFoldDB" id="A0A8H4Q3R6"/>
<keyword evidence="10" id="KW-1185">Reference proteome</keyword>
<comment type="similarity">
    <text evidence="5">Belongs to the TRAFAC class TrmE-Era-EngA-EngB-Septin-like GTPase superfamily. Septin GTPase family.</text>
</comment>
<dbReference type="GO" id="GO:0005739">
    <property type="term" value="C:mitochondrion"/>
    <property type="evidence" value="ECO:0007669"/>
    <property type="project" value="UniProtKB-SubCell"/>
</dbReference>
<accession>A0A8H4Q3R6</accession>
<dbReference type="InterPro" id="IPR029209">
    <property type="entry name" value="DML1/Misato_tubulin"/>
</dbReference>
<proteinExistence type="inferred from homology"/>
<feature type="domain" description="DML1/Misato tubulin" evidence="8">
    <location>
        <begin position="437"/>
        <end position="621"/>
    </location>
</feature>
<dbReference type="InterPro" id="IPR049942">
    <property type="entry name" value="DML1/Misato"/>
</dbReference>
<dbReference type="PANTHER" id="PTHR13391:SF0">
    <property type="entry name" value="PROTEIN MISATO HOMOLOG 1"/>
    <property type="match status" value="1"/>
</dbReference>
<keyword evidence="5" id="KW-0547">Nucleotide-binding</keyword>
<dbReference type="GO" id="GO:0007005">
    <property type="term" value="P:mitochondrion organization"/>
    <property type="evidence" value="ECO:0007669"/>
    <property type="project" value="InterPro"/>
</dbReference>
<dbReference type="PANTHER" id="PTHR13391">
    <property type="entry name" value="MITOCHONDRIAL DISTRIBUTION REGULATOR MISATO"/>
    <property type="match status" value="1"/>
</dbReference>
<feature type="domain" description="Misato Segment II tubulin-like" evidence="7">
    <location>
        <begin position="325"/>
        <end position="431"/>
    </location>
</feature>
<dbReference type="Pfam" id="PF00735">
    <property type="entry name" value="Septin"/>
    <property type="match status" value="1"/>
</dbReference>
<reference evidence="9 10" key="1">
    <citation type="journal article" date="2020" name="G3 (Bethesda)">
        <title>Genetic Underpinnings of Host Manipulation by Ophiocordyceps as Revealed by Comparative Transcriptomics.</title>
        <authorList>
            <person name="Will I."/>
            <person name="Das B."/>
            <person name="Trinh T."/>
            <person name="Brachmann A."/>
            <person name="Ohm R.A."/>
            <person name="de Bekker C."/>
        </authorList>
    </citation>
    <scope>NUCLEOTIDE SEQUENCE [LARGE SCALE GENOMIC DNA]</scope>
    <source>
        <strain evidence="9 10">EC05</strain>
    </source>
</reference>
<evidence type="ECO:0000313" key="10">
    <source>
        <dbReference type="Proteomes" id="UP000562929"/>
    </source>
</evidence>
<evidence type="ECO:0000256" key="5">
    <source>
        <dbReference type="RuleBase" id="RU004560"/>
    </source>
</evidence>
<organism evidence="9 10">
    <name type="scientific">Ophiocordyceps camponoti-floridani</name>
    <dbReference type="NCBI Taxonomy" id="2030778"/>
    <lineage>
        <taxon>Eukaryota</taxon>
        <taxon>Fungi</taxon>
        <taxon>Dikarya</taxon>
        <taxon>Ascomycota</taxon>
        <taxon>Pezizomycotina</taxon>
        <taxon>Sordariomycetes</taxon>
        <taxon>Hypocreomycetidae</taxon>
        <taxon>Hypocreales</taxon>
        <taxon>Ophiocordycipitaceae</taxon>
        <taxon>Ophiocordyceps</taxon>
    </lineage>
</organism>
<dbReference type="Proteomes" id="UP000562929">
    <property type="component" value="Unassembled WGS sequence"/>
</dbReference>
<evidence type="ECO:0000256" key="2">
    <source>
        <dbReference type="ARBA" id="ARBA00004173"/>
    </source>
</evidence>
<dbReference type="InterPro" id="IPR027417">
    <property type="entry name" value="P-loop_NTPase"/>
</dbReference>
<dbReference type="InterPro" id="IPR019605">
    <property type="entry name" value="Misato_II_tubulin-like"/>
</dbReference>
<evidence type="ECO:0000259" key="7">
    <source>
        <dbReference type="Pfam" id="PF10644"/>
    </source>
</evidence>
<dbReference type="InterPro" id="IPR030379">
    <property type="entry name" value="G_SEPTIN_dom"/>
</dbReference>
<comment type="caution">
    <text evidence="9">The sequence shown here is derived from an EMBL/GenBank/DDBJ whole genome shotgun (WGS) entry which is preliminary data.</text>
</comment>
<feature type="domain" description="Septin-type G" evidence="6">
    <location>
        <begin position="184"/>
        <end position="250"/>
    </location>
</feature>
<dbReference type="Pfam" id="PF14881">
    <property type="entry name" value="Tubulin_3"/>
    <property type="match status" value="1"/>
</dbReference>
<dbReference type="EMBL" id="JAACLJ010000006">
    <property type="protein sequence ID" value="KAF4584269.1"/>
    <property type="molecule type" value="Genomic_DNA"/>
</dbReference>